<keyword evidence="4" id="KW-0472">Membrane</keyword>
<accession>A0ABR5DXN6</accession>
<sequence>MVLENLLTLILLVAPLPDGMRWLRVVAAFGLLIAVAQVLIEGPRWQMVPAYLLTLSLVLAWLLGNLVSAQGFAGQILTSRAVTGAGLGLGLLALAISAAMPLVFPVFGFPQPGGPYAIGTVTYHWTDAARPEIFVADPDARRELMVQIWYPASGEGSSPRAPYMADADAVTAVFAGLQQLPDFLFGHFKYATTNAVASAPVAADLPSYPVLLYLEGATGFRQMGMFQVEELVSHGYIVVALDQPGAAATVVFPDGHQVAAPPVADLKAMIGASYMQGNSKPLLNGRPLQGGSIIPYLVQDVSFALDQLAMLNGTDPDGILYGRLDLQRAGVFGMSLGGIVAGQACLRDARLKACLMMDAPMTFDVVEAGLRQPSMWITRDAAWMRLERERSGGWPEDEIAAHLTTMRAVYEGLAGPGYFVEVAGMFHSNFMDLPNWLPLASLLGLSGPIDGRRGHRMVNAYSLAFFDSHLKQEPAVLLEGQSEQYPEVLLQTRLP</sequence>
<dbReference type="PANTHER" id="PTHR10272">
    <property type="entry name" value="PLATELET-ACTIVATING FACTOR ACETYLHYDROLASE"/>
    <property type="match status" value="1"/>
</dbReference>
<comment type="caution">
    <text evidence="5">The sequence shown here is derived from an EMBL/GenBank/DDBJ whole genome shotgun (WGS) entry which is preliminary data.</text>
</comment>
<keyword evidence="2" id="KW-0442">Lipid degradation</keyword>
<feature type="transmembrane region" description="Helical" evidence="4">
    <location>
        <begin position="20"/>
        <end position="40"/>
    </location>
</feature>
<keyword evidence="1" id="KW-0378">Hydrolase</keyword>
<dbReference type="EMBL" id="LAPV01000128">
    <property type="protein sequence ID" value="KKC32790.1"/>
    <property type="molecule type" value="Genomic_DNA"/>
</dbReference>
<evidence type="ECO:0000256" key="4">
    <source>
        <dbReference type="SAM" id="Phobius"/>
    </source>
</evidence>
<keyword evidence="4" id="KW-0812">Transmembrane</keyword>
<reference evidence="5 6" key="1">
    <citation type="submission" date="2015-03" db="EMBL/GenBank/DDBJ databases">
        <authorList>
            <person name="Lepp D."/>
            <person name="Hassan Y.I."/>
            <person name="Li X.-Z."/>
            <person name="Zhou T."/>
        </authorList>
    </citation>
    <scope>NUCLEOTIDE SEQUENCE [LARGE SCALE GENOMIC DNA]</scope>
    <source>
        <strain evidence="5 6">Cr7-05</strain>
    </source>
</reference>
<evidence type="ECO:0008006" key="7">
    <source>
        <dbReference type="Google" id="ProtNLM"/>
    </source>
</evidence>
<dbReference type="SUPFAM" id="SSF53474">
    <property type="entry name" value="alpha/beta-Hydrolases"/>
    <property type="match status" value="1"/>
</dbReference>
<dbReference type="PANTHER" id="PTHR10272:SF0">
    <property type="entry name" value="PLATELET-ACTIVATING FACTOR ACETYLHYDROLASE"/>
    <property type="match status" value="1"/>
</dbReference>
<dbReference type="InterPro" id="IPR029058">
    <property type="entry name" value="AB_hydrolase_fold"/>
</dbReference>
<evidence type="ECO:0000256" key="3">
    <source>
        <dbReference type="ARBA" id="ARBA00023098"/>
    </source>
</evidence>
<evidence type="ECO:0000313" key="5">
    <source>
        <dbReference type="EMBL" id="KKC32790.1"/>
    </source>
</evidence>
<gene>
    <name evidence="5" type="ORF">WH91_12110</name>
</gene>
<proteinExistence type="predicted"/>
<evidence type="ECO:0000313" key="6">
    <source>
        <dbReference type="Proteomes" id="UP000033519"/>
    </source>
</evidence>
<dbReference type="Pfam" id="PF03403">
    <property type="entry name" value="PAF-AH_p_II"/>
    <property type="match status" value="1"/>
</dbReference>
<feature type="transmembrane region" description="Helical" evidence="4">
    <location>
        <begin position="52"/>
        <end position="73"/>
    </location>
</feature>
<evidence type="ECO:0000256" key="2">
    <source>
        <dbReference type="ARBA" id="ARBA00022963"/>
    </source>
</evidence>
<name>A0ABR5DXN6_9HYPH</name>
<dbReference type="Proteomes" id="UP000033519">
    <property type="component" value="Unassembled WGS sequence"/>
</dbReference>
<evidence type="ECO:0000256" key="1">
    <source>
        <dbReference type="ARBA" id="ARBA00022801"/>
    </source>
</evidence>
<organism evidence="5 6">
    <name type="scientific">Devosia psychrophila</name>
    <dbReference type="NCBI Taxonomy" id="728005"/>
    <lineage>
        <taxon>Bacteria</taxon>
        <taxon>Pseudomonadati</taxon>
        <taxon>Pseudomonadota</taxon>
        <taxon>Alphaproteobacteria</taxon>
        <taxon>Hyphomicrobiales</taxon>
        <taxon>Devosiaceae</taxon>
        <taxon>Devosia</taxon>
    </lineage>
</organism>
<keyword evidence="4" id="KW-1133">Transmembrane helix</keyword>
<protein>
    <recommendedName>
        <fullName evidence="7">Alpha/beta hydrolase family protein</fullName>
    </recommendedName>
</protein>
<dbReference type="Gene3D" id="3.40.50.1820">
    <property type="entry name" value="alpha/beta hydrolase"/>
    <property type="match status" value="1"/>
</dbReference>
<feature type="transmembrane region" description="Helical" evidence="4">
    <location>
        <begin position="85"/>
        <end position="107"/>
    </location>
</feature>
<keyword evidence="6" id="KW-1185">Reference proteome</keyword>
<keyword evidence="3" id="KW-0443">Lipid metabolism</keyword>